<dbReference type="EMBL" id="AZEB01000005">
    <property type="protein sequence ID" value="KRL22640.1"/>
    <property type="molecule type" value="Genomic_DNA"/>
</dbReference>
<dbReference type="Gene3D" id="1.10.10.10">
    <property type="entry name" value="Winged helix-like DNA-binding domain superfamily/Winged helix DNA-binding domain"/>
    <property type="match status" value="1"/>
</dbReference>
<dbReference type="Proteomes" id="UP000051439">
    <property type="component" value="Unassembled WGS sequence"/>
</dbReference>
<reference evidence="3 4" key="1">
    <citation type="journal article" date="2015" name="Genome Announc.">
        <title>Expanding the biotechnology potential of lactobacilli through comparative genomics of 213 strains and associated genera.</title>
        <authorList>
            <person name="Sun Z."/>
            <person name="Harris H.M."/>
            <person name="McCann A."/>
            <person name="Guo C."/>
            <person name="Argimon S."/>
            <person name="Zhang W."/>
            <person name="Yang X."/>
            <person name="Jeffery I.B."/>
            <person name="Cooney J.C."/>
            <person name="Kagawa T.F."/>
            <person name="Liu W."/>
            <person name="Song Y."/>
            <person name="Salvetti E."/>
            <person name="Wrobel A."/>
            <person name="Rasinkangas P."/>
            <person name="Parkhill J."/>
            <person name="Rea M.C."/>
            <person name="O'Sullivan O."/>
            <person name="Ritari J."/>
            <person name="Douillard F.P."/>
            <person name="Paul Ross R."/>
            <person name="Yang R."/>
            <person name="Briner A.E."/>
            <person name="Felis G.E."/>
            <person name="de Vos W.M."/>
            <person name="Barrangou R."/>
            <person name="Klaenhammer T.R."/>
            <person name="Caufield P.W."/>
            <person name="Cui Y."/>
            <person name="Zhang H."/>
            <person name="O'Toole P.W."/>
        </authorList>
    </citation>
    <scope>NUCLEOTIDE SEQUENCE [LARGE SCALE GENOMIC DNA]</scope>
    <source>
        <strain evidence="3 4">DSM 19906</strain>
    </source>
</reference>
<comment type="caution">
    <text evidence="3">The sequence shown here is derived from an EMBL/GenBank/DDBJ whole genome shotgun (WGS) entry which is preliminary data.</text>
</comment>
<gene>
    <name evidence="3" type="ORF">FC98_GL002239</name>
</gene>
<evidence type="ECO:0000313" key="3">
    <source>
        <dbReference type="EMBL" id="KRL22640.1"/>
    </source>
</evidence>
<dbReference type="InterPro" id="IPR015797">
    <property type="entry name" value="NUDIX_hydrolase-like_dom_sf"/>
</dbReference>
<evidence type="ECO:0000259" key="1">
    <source>
        <dbReference type="Pfam" id="PF00293"/>
    </source>
</evidence>
<evidence type="ECO:0000259" key="2">
    <source>
        <dbReference type="Pfam" id="PF21906"/>
    </source>
</evidence>
<sequence>MATSNILERPFINITNIIWSFDRATNQVNILLVKRDNSPYNQFWALPETFMRLQESADEAALRLVKEKIGMELSNSHTEQLATFTNKLRTPKSRALSLAYMTFLPDKPHLEPGYGAVDAKWFAMGYTDSSYRFSNGLLAFQTSECSNEGDYYDRFAHNESKPETHLAFDHEWILKIACDRIKNKLDYQPNILLVLGASFTLKDARMVYSPFLKTPINQIDNSNFKKSHRHLFTAVGTSADNRPGRPARVYKLAFIGA</sequence>
<feature type="domain" description="Nudix hydrolase" evidence="1">
    <location>
        <begin position="26"/>
        <end position="122"/>
    </location>
</feature>
<dbReference type="InterPro" id="IPR000086">
    <property type="entry name" value="NUDIX_hydrolase_dom"/>
</dbReference>
<evidence type="ECO:0000313" key="4">
    <source>
        <dbReference type="Proteomes" id="UP000051439"/>
    </source>
</evidence>
<dbReference type="InterPro" id="IPR036390">
    <property type="entry name" value="WH_DNA-bd_sf"/>
</dbReference>
<dbReference type="InterPro" id="IPR054105">
    <property type="entry name" value="WHD_NrtR"/>
</dbReference>
<keyword evidence="4" id="KW-1185">Reference proteome</keyword>
<dbReference type="SUPFAM" id="SSF46785">
    <property type="entry name" value="Winged helix' DNA-binding domain"/>
    <property type="match status" value="1"/>
</dbReference>
<dbReference type="PATRIC" id="fig|1423766.4.peg.2321"/>
<dbReference type="InterPro" id="IPR036388">
    <property type="entry name" value="WH-like_DNA-bd_sf"/>
</dbReference>
<dbReference type="Gene3D" id="3.90.79.10">
    <property type="entry name" value="Nucleoside Triphosphate Pyrophosphohydrolase"/>
    <property type="match status" value="1"/>
</dbReference>
<accession>A0A0R1NQI9</accession>
<name>A0A0R1NQI9_9LACO</name>
<dbReference type="SUPFAM" id="SSF55811">
    <property type="entry name" value="Nudix"/>
    <property type="match status" value="1"/>
</dbReference>
<organism evidence="3 4">
    <name type="scientific">Lentilactobacillus kisonensis DSM 19906 = JCM 15041</name>
    <dbReference type="NCBI Taxonomy" id="1423766"/>
    <lineage>
        <taxon>Bacteria</taxon>
        <taxon>Bacillati</taxon>
        <taxon>Bacillota</taxon>
        <taxon>Bacilli</taxon>
        <taxon>Lactobacillales</taxon>
        <taxon>Lactobacillaceae</taxon>
        <taxon>Lentilactobacillus</taxon>
    </lineage>
</organism>
<dbReference type="GO" id="GO:0016787">
    <property type="term" value="F:hydrolase activity"/>
    <property type="evidence" value="ECO:0007669"/>
    <property type="project" value="UniProtKB-KW"/>
</dbReference>
<feature type="domain" description="NrtR DNA-binding winged helix" evidence="2">
    <location>
        <begin position="194"/>
        <end position="252"/>
    </location>
</feature>
<keyword evidence="3" id="KW-0378">Hydrolase</keyword>
<protein>
    <submittedName>
        <fullName evidence="3">Hydrolase, NUDIX family</fullName>
    </submittedName>
</protein>
<proteinExistence type="predicted"/>
<dbReference type="RefSeq" id="WP_191981997.1">
    <property type="nucleotide sequence ID" value="NZ_AZEB01000005.1"/>
</dbReference>
<dbReference type="PANTHER" id="PTHR43736">
    <property type="entry name" value="ADP-RIBOSE PYROPHOSPHATASE"/>
    <property type="match status" value="1"/>
</dbReference>
<dbReference type="CDD" id="cd18873">
    <property type="entry name" value="NUDIX_NadM_like"/>
    <property type="match status" value="1"/>
</dbReference>
<dbReference type="Pfam" id="PF21906">
    <property type="entry name" value="WHD_NrtR"/>
    <property type="match status" value="1"/>
</dbReference>
<dbReference type="Pfam" id="PF00293">
    <property type="entry name" value="NUDIX"/>
    <property type="match status" value="1"/>
</dbReference>
<dbReference type="AlphaFoldDB" id="A0A0R1NQI9"/>
<dbReference type="PANTHER" id="PTHR43736:SF4">
    <property type="entry name" value="SLR1690 PROTEIN"/>
    <property type="match status" value="1"/>
</dbReference>